<dbReference type="Pfam" id="PF01548">
    <property type="entry name" value="DEDD_Tnp_IS110"/>
    <property type="match status" value="1"/>
</dbReference>
<dbReference type="InterPro" id="IPR047650">
    <property type="entry name" value="Transpos_IS110"/>
</dbReference>
<proteinExistence type="predicted"/>
<dbReference type="InterPro" id="IPR002525">
    <property type="entry name" value="Transp_IS110-like_N"/>
</dbReference>
<dbReference type="RefSeq" id="WP_162459077.1">
    <property type="nucleotide sequence ID" value="NZ_AP021879.1"/>
</dbReference>
<dbReference type="AlphaFoldDB" id="A0A5K8AHU5"/>
<dbReference type="GO" id="GO:0003677">
    <property type="term" value="F:DNA binding"/>
    <property type="evidence" value="ECO:0007669"/>
    <property type="project" value="InterPro"/>
</dbReference>
<dbReference type="PANTHER" id="PTHR33055">
    <property type="entry name" value="TRANSPOSASE FOR INSERTION SEQUENCE ELEMENT IS1111A"/>
    <property type="match status" value="1"/>
</dbReference>
<evidence type="ECO:0000313" key="2">
    <source>
        <dbReference type="EMBL" id="BBO91404.1"/>
    </source>
</evidence>
<protein>
    <recommendedName>
        <fullName evidence="1">Transposase IS110-like N-terminal domain-containing protein</fullName>
    </recommendedName>
</protein>
<keyword evidence="3" id="KW-1185">Reference proteome</keyword>
<dbReference type="EMBL" id="AP021879">
    <property type="protein sequence ID" value="BBO91404.1"/>
    <property type="molecule type" value="Genomic_DNA"/>
</dbReference>
<name>A0A5K8AHU5_9BACT</name>
<dbReference type="GO" id="GO:0004803">
    <property type="term" value="F:transposase activity"/>
    <property type="evidence" value="ECO:0007669"/>
    <property type="project" value="InterPro"/>
</dbReference>
<sequence>MDDIARFEMFCKLRSQIRGSENQLIVGIDIAKDKHHAFFGTARGKSLWRRLIFTNDLIGFERLMEQVETLMSQHNMENVVFGLEPTSNYHKPLTHWLTGKGHLVVLVAGKAVKDNRELLDGRWDKNDTKDSANVADLVSQGKCLFYENPEADMLALRSLLAVRRQLKKEVHRLRMRIRNGLLAKYFFDFEDL</sequence>
<accession>A0A5K8AHU5</accession>
<evidence type="ECO:0000259" key="1">
    <source>
        <dbReference type="Pfam" id="PF01548"/>
    </source>
</evidence>
<evidence type="ECO:0000313" key="3">
    <source>
        <dbReference type="Proteomes" id="UP000422108"/>
    </source>
</evidence>
<feature type="domain" description="Transposase IS110-like N-terminal" evidence="1">
    <location>
        <begin position="26"/>
        <end position="186"/>
    </location>
</feature>
<reference evidence="2 3" key="1">
    <citation type="submission" date="2019-11" db="EMBL/GenBank/DDBJ databases">
        <title>Comparative genomics of hydrocarbon-degrading Desulfosarcina strains.</title>
        <authorList>
            <person name="Watanabe M."/>
            <person name="Kojima H."/>
            <person name="Fukui M."/>
        </authorList>
    </citation>
    <scope>NUCLEOTIDE SEQUENCE [LARGE SCALE GENOMIC DNA]</scope>
    <source>
        <strain evidence="3">oXyS1</strain>
    </source>
</reference>
<gene>
    <name evidence="2" type="ORF">DSCOOX_45840</name>
</gene>
<organism evidence="2 3">
    <name type="scientific">Desulfosarcina ovata subsp. ovata</name>
    <dbReference type="NCBI Taxonomy" id="2752305"/>
    <lineage>
        <taxon>Bacteria</taxon>
        <taxon>Pseudomonadati</taxon>
        <taxon>Thermodesulfobacteriota</taxon>
        <taxon>Desulfobacteria</taxon>
        <taxon>Desulfobacterales</taxon>
        <taxon>Desulfosarcinaceae</taxon>
        <taxon>Desulfosarcina</taxon>
    </lineage>
</organism>
<dbReference type="Proteomes" id="UP000422108">
    <property type="component" value="Chromosome"/>
</dbReference>
<dbReference type="GO" id="GO:0006313">
    <property type="term" value="P:DNA transposition"/>
    <property type="evidence" value="ECO:0007669"/>
    <property type="project" value="InterPro"/>
</dbReference>